<evidence type="ECO:0000313" key="9">
    <source>
        <dbReference type="EMBL" id="MBB3184088.1"/>
    </source>
</evidence>
<gene>
    <name evidence="9" type="ORF">FHR95_001648</name>
</gene>
<dbReference type="RefSeq" id="WP_183314030.1">
    <property type="nucleotide sequence ID" value="NZ_JACHXQ010000004.1"/>
</dbReference>
<evidence type="ECO:0000256" key="3">
    <source>
        <dbReference type="ARBA" id="ARBA00005349"/>
    </source>
</evidence>
<dbReference type="InterPro" id="IPR036188">
    <property type="entry name" value="FAD/NAD-bd_sf"/>
</dbReference>
<accession>A0A7W5DK84</accession>
<evidence type="ECO:0000259" key="8">
    <source>
        <dbReference type="Pfam" id="PF01494"/>
    </source>
</evidence>
<evidence type="ECO:0000256" key="4">
    <source>
        <dbReference type="ARBA" id="ARBA00022630"/>
    </source>
</evidence>
<proteinExistence type="inferred from homology"/>
<dbReference type="GO" id="GO:0071949">
    <property type="term" value="F:FAD binding"/>
    <property type="evidence" value="ECO:0007669"/>
    <property type="project" value="InterPro"/>
</dbReference>
<dbReference type="EMBL" id="JACHXQ010000004">
    <property type="protein sequence ID" value="MBB3184088.1"/>
    <property type="molecule type" value="Genomic_DNA"/>
</dbReference>
<dbReference type="InterPro" id="IPR051205">
    <property type="entry name" value="UbiH/COQ6_monooxygenase"/>
</dbReference>
<keyword evidence="5" id="KW-0274">FAD</keyword>
<comment type="cofactor">
    <cofactor evidence="1">
        <name>FAD</name>
        <dbReference type="ChEBI" id="CHEBI:57692"/>
    </cofactor>
</comment>
<organism evidence="9 10">
    <name type="scientific">Halomonas fontilapidosi</name>
    <dbReference type="NCBI Taxonomy" id="616675"/>
    <lineage>
        <taxon>Bacteria</taxon>
        <taxon>Pseudomonadati</taxon>
        <taxon>Pseudomonadota</taxon>
        <taxon>Gammaproteobacteria</taxon>
        <taxon>Oceanospirillales</taxon>
        <taxon>Halomonadaceae</taxon>
        <taxon>Halomonas</taxon>
    </lineage>
</organism>
<evidence type="ECO:0000256" key="1">
    <source>
        <dbReference type="ARBA" id="ARBA00001974"/>
    </source>
</evidence>
<keyword evidence="10" id="KW-1185">Reference proteome</keyword>
<evidence type="ECO:0000256" key="6">
    <source>
        <dbReference type="ARBA" id="ARBA00023002"/>
    </source>
</evidence>
<keyword evidence="7" id="KW-0503">Monooxygenase</keyword>
<dbReference type="GO" id="GO:0016705">
    <property type="term" value="F:oxidoreductase activity, acting on paired donors, with incorporation or reduction of molecular oxygen"/>
    <property type="evidence" value="ECO:0007669"/>
    <property type="project" value="InterPro"/>
</dbReference>
<dbReference type="PRINTS" id="PR00420">
    <property type="entry name" value="RNGMNOXGNASE"/>
</dbReference>
<dbReference type="InterPro" id="IPR018168">
    <property type="entry name" value="Ubi_Hdrlase_CS"/>
</dbReference>
<reference evidence="9 10" key="1">
    <citation type="submission" date="2020-08" db="EMBL/GenBank/DDBJ databases">
        <title>Genomic Encyclopedia of Type Strains, Phase III (KMG-III): the genomes of soil and plant-associated and newly described type strains.</title>
        <authorList>
            <person name="Whitman W."/>
        </authorList>
    </citation>
    <scope>NUCLEOTIDE SEQUENCE [LARGE SCALE GENOMIC DNA]</scope>
    <source>
        <strain evidence="9 10">CECT 7341</strain>
    </source>
</reference>
<sequence>MHEQFDVIIVGGGMVGAALSAALGQEGMRVALVEAGQAPAPVDDNHLDLRVSSLNLASQQLLESVGAWSLIPPARRCPFRHILAWDIHGHGETRFSAESIDLEDFGSFVENRVIRHALWTRLTDMPTVECLCETAPIAQLSGHDRVMLELDNGRLLAGSLLVGAEGASSGVRERAGIRLDVTDYQQRALIINVETTLPQQDISWQRFTPEGPQAMLPLPGHHASLVWYGDPDQTAAREALDDEALKDAVEREFPSRLGGIERVLGRASFPIRRQHARQYTASRTVLVGDAAHVVHPLAGQGLNLGLQDVIALHERLRTARANGKDLGGLATIGRYALERRPQTLAMMAATETFHRVFTGGEGLRSAGSAALALAERLPQAKQWMMRRALGI</sequence>
<dbReference type="PROSITE" id="PS01304">
    <property type="entry name" value="UBIH"/>
    <property type="match status" value="1"/>
</dbReference>
<name>A0A7W5DK84_9GAMM</name>
<dbReference type="Proteomes" id="UP000563050">
    <property type="component" value="Unassembled WGS sequence"/>
</dbReference>
<dbReference type="NCBIfam" id="TIGR01988">
    <property type="entry name" value="Ubi-OHases"/>
    <property type="match status" value="1"/>
</dbReference>
<dbReference type="EC" id="1.14.13.-" evidence="9"/>
<keyword evidence="6 9" id="KW-0560">Oxidoreductase</keyword>
<comment type="pathway">
    <text evidence="2">Cofactor biosynthesis; ubiquinone biosynthesis.</text>
</comment>
<evidence type="ECO:0000256" key="2">
    <source>
        <dbReference type="ARBA" id="ARBA00004749"/>
    </source>
</evidence>
<dbReference type="GO" id="GO:0004497">
    <property type="term" value="F:monooxygenase activity"/>
    <property type="evidence" value="ECO:0007669"/>
    <property type="project" value="UniProtKB-KW"/>
</dbReference>
<dbReference type="GO" id="GO:0006744">
    <property type="term" value="P:ubiquinone biosynthetic process"/>
    <property type="evidence" value="ECO:0007669"/>
    <property type="project" value="UniProtKB-UniPathway"/>
</dbReference>
<dbReference type="InterPro" id="IPR010971">
    <property type="entry name" value="UbiH/COQ6"/>
</dbReference>
<dbReference type="PANTHER" id="PTHR43876:SF7">
    <property type="entry name" value="UBIQUINONE BIOSYNTHESIS MONOOXYGENASE COQ6, MITOCHONDRIAL"/>
    <property type="match status" value="1"/>
</dbReference>
<dbReference type="InterPro" id="IPR002938">
    <property type="entry name" value="FAD-bd"/>
</dbReference>
<dbReference type="Pfam" id="PF01494">
    <property type="entry name" value="FAD_binding_3"/>
    <property type="match status" value="1"/>
</dbReference>
<comment type="similarity">
    <text evidence="3">Belongs to the UbiH/COQ6 family.</text>
</comment>
<dbReference type="SUPFAM" id="SSF51905">
    <property type="entry name" value="FAD/NAD(P)-binding domain"/>
    <property type="match status" value="1"/>
</dbReference>
<dbReference type="Gene3D" id="3.50.50.60">
    <property type="entry name" value="FAD/NAD(P)-binding domain"/>
    <property type="match status" value="2"/>
</dbReference>
<dbReference type="PANTHER" id="PTHR43876">
    <property type="entry name" value="UBIQUINONE BIOSYNTHESIS MONOOXYGENASE COQ6, MITOCHONDRIAL"/>
    <property type="match status" value="1"/>
</dbReference>
<comment type="caution">
    <text evidence="9">The sequence shown here is derived from an EMBL/GenBank/DDBJ whole genome shotgun (WGS) entry which is preliminary data.</text>
</comment>
<evidence type="ECO:0000313" key="10">
    <source>
        <dbReference type="Proteomes" id="UP000563050"/>
    </source>
</evidence>
<dbReference type="UniPathway" id="UPA00232"/>
<protein>
    <submittedName>
        <fullName evidence="9">2-octaprenyl-3-methyl-6-methoxy-1,4-benzoquinol hydroxylase</fullName>
        <ecNumber evidence="9">1.14.13.-</ecNumber>
    </submittedName>
</protein>
<dbReference type="AlphaFoldDB" id="A0A7W5DK84"/>
<keyword evidence="4" id="KW-0285">Flavoprotein</keyword>
<feature type="domain" description="FAD-binding" evidence="8">
    <location>
        <begin position="157"/>
        <end position="320"/>
    </location>
</feature>
<evidence type="ECO:0000256" key="7">
    <source>
        <dbReference type="ARBA" id="ARBA00023033"/>
    </source>
</evidence>
<evidence type="ECO:0000256" key="5">
    <source>
        <dbReference type="ARBA" id="ARBA00022827"/>
    </source>
</evidence>